<comment type="caution">
    <text evidence="1">The sequence shown here is derived from an EMBL/GenBank/DDBJ whole genome shotgun (WGS) entry which is preliminary data.</text>
</comment>
<dbReference type="Proteomes" id="UP000013009">
    <property type="component" value="Unassembled WGS sequence"/>
</dbReference>
<gene>
    <name evidence="1" type="ORF">F889_00476</name>
</gene>
<proteinExistence type="predicted"/>
<organism evidence="1 2">
    <name type="scientific">Acinetobacter colistiniresistens</name>
    <dbReference type="NCBI Taxonomy" id="280145"/>
    <lineage>
        <taxon>Bacteria</taxon>
        <taxon>Pseudomonadati</taxon>
        <taxon>Pseudomonadota</taxon>
        <taxon>Gammaproteobacteria</taxon>
        <taxon>Moraxellales</taxon>
        <taxon>Moraxellaceae</taxon>
        <taxon>Acinetobacter</taxon>
    </lineage>
</organism>
<reference evidence="1 2" key="1">
    <citation type="submission" date="2013-02" db="EMBL/GenBank/DDBJ databases">
        <title>The Genome Sequence of Acinetobacter sp. NIPH 1859.</title>
        <authorList>
            <consortium name="The Broad Institute Genome Sequencing Platform"/>
            <consortium name="The Broad Institute Genome Sequencing Center for Infectious Disease"/>
            <person name="Cerqueira G."/>
            <person name="Feldgarden M."/>
            <person name="Courvalin P."/>
            <person name="Perichon B."/>
            <person name="Grillot-Courvalin C."/>
            <person name="Clermont D."/>
            <person name="Rocha E."/>
            <person name="Yoon E.-J."/>
            <person name="Nemec A."/>
            <person name="Walker B."/>
            <person name="Young S.K."/>
            <person name="Zeng Q."/>
            <person name="Gargeya S."/>
            <person name="Fitzgerald M."/>
            <person name="Haas B."/>
            <person name="Abouelleil A."/>
            <person name="Alvarado L."/>
            <person name="Arachchi H.M."/>
            <person name="Berlin A.M."/>
            <person name="Chapman S.B."/>
            <person name="Dewar J."/>
            <person name="Goldberg J."/>
            <person name="Griggs A."/>
            <person name="Gujja S."/>
            <person name="Hansen M."/>
            <person name="Howarth C."/>
            <person name="Imamovic A."/>
            <person name="Larimer J."/>
            <person name="McCowan C."/>
            <person name="Murphy C."/>
            <person name="Neiman D."/>
            <person name="Pearson M."/>
            <person name="Priest M."/>
            <person name="Roberts A."/>
            <person name="Saif S."/>
            <person name="Shea T."/>
            <person name="Sisk P."/>
            <person name="Sykes S."/>
            <person name="Wortman J."/>
            <person name="Nusbaum C."/>
            <person name="Birren B."/>
        </authorList>
    </citation>
    <scope>NUCLEOTIDE SEQUENCE [LARGE SCALE GENOMIC DNA]</scope>
    <source>
        <strain evidence="1 2">NIPH 1859</strain>
    </source>
</reference>
<name>N9PRW8_9GAMM</name>
<accession>N9PRW8</accession>
<protein>
    <submittedName>
        <fullName evidence="1">Uncharacterized protein</fullName>
    </submittedName>
</protein>
<dbReference type="AlphaFoldDB" id="N9PRW8"/>
<dbReference type="HOGENOM" id="CLU_3057534_0_0_6"/>
<evidence type="ECO:0000313" key="2">
    <source>
        <dbReference type="Proteomes" id="UP000013009"/>
    </source>
</evidence>
<keyword evidence="2" id="KW-1185">Reference proteome</keyword>
<sequence length="53" mass="6285">MRPTGSTHVENDGTFWKLEKGTWFHYNEHFHKWATYVGKVNHSFLNKLHELGA</sequence>
<dbReference type="EMBL" id="APRZ01000006">
    <property type="protein sequence ID" value="ENX36314.1"/>
    <property type="molecule type" value="Genomic_DNA"/>
</dbReference>
<evidence type="ECO:0000313" key="1">
    <source>
        <dbReference type="EMBL" id="ENX36314.1"/>
    </source>
</evidence>